<dbReference type="RefSeq" id="WP_218031950.1">
    <property type="nucleotide sequence ID" value="NZ_BIFS01000001.1"/>
</dbReference>
<evidence type="ECO:0000259" key="5">
    <source>
        <dbReference type="Pfam" id="PF01212"/>
    </source>
</evidence>
<evidence type="ECO:0000256" key="3">
    <source>
        <dbReference type="ARBA" id="ARBA00022898"/>
    </source>
</evidence>
<dbReference type="AlphaFoldDB" id="A0A402ANK1"/>
<dbReference type="SUPFAM" id="SSF53383">
    <property type="entry name" value="PLP-dependent transferases"/>
    <property type="match status" value="1"/>
</dbReference>
<comment type="caution">
    <text evidence="6">The sequence shown here is derived from an EMBL/GenBank/DDBJ whole genome shotgun (WGS) entry which is preliminary data.</text>
</comment>
<dbReference type="EMBL" id="BIFS01000001">
    <property type="protein sequence ID" value="GCE20717.1"/>
    <property type="molecule type" value="Genomic_DNA"/>
</dbReference>
<dbReference type="NCBIfam" id="NF041359">
    <property type="entry name" value="GntG_guanitoxin"/>
    <property type="match status" value="1"/>
</dbReference>
<sequence>MYVVPTHPNGMLDLDAVNIGIADESDEHTAATALVCIENSHNRCGGTVLSVEQVESITSLAHSHGVAVHMDGARVFNAATALNIPVSTLISSVDSVMFCLSKGLSAPVGSMLVGDKEFIRKARRMRKVLGGGMRQAGILAAAGIVALEQMVKRLGEDHENCERLAYGLADLPQVRIQPDQVVTNILLFSLQHTEQQPFTESEIALFLNKAREQGVLLSRMGEKNIRAVTHAGIEAQHIEQALAAIRQALQEMQRS</sequence>
<organism evidence="6 7">
    <name type="scientific">Dictyobacter kobayashii</name>
    <dbReference type="NCBI Taxonomy" id="2014872"/>
    <lineage>
        <taxon>Bacteria</taxon>
        <taxon>Bacillati</taxon>
        <taxon>Chloroflexota</taxon>
        <taxon>Ktedonobacteria</taxon>
        <taxon>Ktedonobacterales</taxon>
        <taxon>Dictyobacteraceae</taxon>
        <taxon>Dictyobacter</taxon>
    </lineage>
</organism>
<dbReference type="InterPro" id="IPR015424">
    <property type="entry name" value="PyrdxlP-dep_Trfase"/>
</dbReference>
<keyword evidence="7" id="KW-1185">Reference proteome</keyword>
<proteinExistence type="inferred from homology"/>
<dbReference type="InterPro" id="IPR015422">
    <property type="entry name" value="PyrdxlP-dep_Trfase_small"/>
</dbReference>
<dbReference type="Pfam" id="PF01212">
    <property type="entry name" value="Beta_elim_lyase"/>
    <property type="match status" value="1"/>
</dbReference>
<reference evidence="7" key="1">
    <citation type="submission" date="2018-12" db="EMBL/GenBank/DDBJ databases">
        <title>Tengunoibacter tsumagoiensis gen. nov., sp. nov., Dictyobacter kobayashii sp. nov., D. alpinus sp. nov., and D. joshuensis sp. nov. and description of Dictyobacteraceae fam. nov. within the order Ktedonobacterales isolated from Tengu-no-mugimeshi.</title>
        <authorList>
            <person name="Wang C.M."/>
            <person name="Zheng Y."/>
            <person name="Sakai Y."/>
            <person name="Toyoda A."/>
            <person name="Minakuchi Y."/>
            <person name="Abe K."/>
            <person name="Yokota A."/>
            <person name="Yabe S."/>
        </authorList>
    </citation>
    <scope>NUCLEOTIDE SEQUENCE [LARGE SCALE GENOMIC DNA]</scope>
    <source>
        <strain evidence="7">Uno11</strain>
    </source>
</reference>
<dbReference type="GO" id="GO:0006545">
    <property type="term" value="P:glycine biosynthetic process"/>
    <property type="evidence" value="ECO:0007669"/>
    <property type="project" value="TreeGrafter"/>
</dbReference>
<gene>
    <name evidence="6" type="ORF">KDK_45170</name>
</gene>
<evidence type="ECO:0000313" key="7">
    <source>
        <dbReference type="Proteomes" id="UP000287188"/>
    </source>
</evidence>
<accession>A0A402ANK1</accession>
<dbReference type="PANTHER" id="PTHR48097:SF9">
    <property type="entry name" value="L-THREONINE ALDOLASE"/>
    <property type="match status" value="1"/>
</dbReference>
<dbReference type="GO" id="GO:0006567">
    <property type="term" value="P:L-threonine catabolic process"/>
    <property type="evidence" value="ECO:0007669"/>
    <property type="project" value="TreeGrafter"/>
</dbReference>
<evidence type="ECO:0000256" key="2">
    <source>
        <dbReference type="ARBA" id="ARBA00006966"/>
    </source>
</evidence>
<dbReference type="PANTHER" id="PTHR48097">
    <property type="entry name" value="L-THREONINE ALDOLASE-RELATED"/>
    <property type="match status" value="1"/>
</dbReference>
<dbReference type="InterPro" id="IPR023603">
    <property type="entry name" value="Low_specificity_L-TA-like"/>
</dbReference>
<dbReference type="FunFam" id="3.90.1150.10:FF:000041">
    <property type="entry name" value="Low-specificity L-threonine aldolase"/>
    <property type="match status" value="1"/>
</dbReference>
<evidence type="ECO:0000256" key="4">
    <source>
        <dbReference type="ARBA" id="ARBA00023239"/>
    </source>
</evidence>
<keyword evidence="3" id="KW-0663">Pyridoxal phosphate</keyword>
<evidence type="ECO:0000256" key="1">
    <source>
        <dbReference type="ARBA" id="ARBA00001933"/>
    </source>
</evidence>
<dbReference type="Gene3D" id="3.90.1150.10">
    <property type="entry name" value="Aspartate Aminotransferase, domain 1"/>
    <property type="match status" value="1"/>
</dbReference>
<keyword evidence="4" id="KW-0456">Lyase</keyword>
<dbReference type="InterPro" id="IPR015421">
    <property type="entry name" value="PyrdxlP-dep_Trfase_major"/>
</dbReference>
<comment type="similarity">
    <text evidence="2">Belongs to the threonine aldolase family.</text>
</comment>
<dbReference type="Gene3D" id="3.40.640.10">
    <property type="entry name" value="Type I PLP-dependent aspartate aminotransferase-like (Major domain)"/>
    <property type="match status" value="1"/>
</dbReference>
<feature type="domain" description="Aromatic amino acid beta-eliminating lyase/threonine aldolase" evidence="5">
    <location>
        <begin position="7"/>
        <end position="187"/>
    </location>
</feature>
<dbReference type="GO" id="GO:0005829">
    <property type="term" value="C:cytosol"/>
    <property type="evidence" value="ECO:0007669"/>
    <property type="project" value="TreeGrafter"/>
</dbReference>
<dbReference type="Proteomes" id="UP000287188">
    <property type="component" value="Unassembled WGS sequence"/>
</dbReference>
<protein>
    <recommendedName>
        <fullName evidence="5">Aromatic amino acid beta-eliminating lyase/threonine aldolase domain-containing protein</fullName>
    </recommendedName>
</protein>
<evidence type="ECO:0000313" key="6">
    <source>
        <dbReference type="EMBL" id="GCE20717.1"/>
    </source>
</evidence>
<dbReference type="InterPro" id="IPR001597">
    <property type="entry name" value="ArAA_b-elim_lyase/Thr_aldolase"/>
</dbReference>
<name>A0A402ANK1_9CHLR</name>
<dbReference type="GO" id="GO:0008732">
    <property type="term" value="F:L-allo-threonine aldolase activity"/>
    <property type="evidence" value="ECO:0007669"/>
    <property type="project" value="TreeGrafter"/>
</dbReference>
<comment type="cofactor">
    <cofactor evidence="1">
        <name>pyridoxal 5'-phosphate</name>
        <dbReference type="ChEBI" id="CHEBI:597326"/>
    </cofactor>
</comment>